<reference evidence="2 3" key="1">
    <citation type="submission" date="2021-02" db="EMBL/GenBank/DDBJ databases">
        <title>Genome assembly of Pseudopithomyces chartarum.</title>
        <authorList>
            <person name="Jauregui R."/>
            <person name="Singh J."/>
            <person name="Voisey C."/>
        </authorList>
    </citation>
    <scope>NUCLEOTIDE SEQUENCE [LARGE SCALE GENOMIC DNA]</scope>
    <source>
        <strain evidence="2 3">AGR01</strain>
    </source>
</reference>
<proteinExistence type="predicted"/>
<evidence type="ECO:0000259" key="1">
    <source>
        <dbReference type="PROSITE" id="PS50280"/>
    </source>
</evidence>
<evidence type="ECO:0000313" key="3">
    <source>
        <dbReference type="Proteomes" id="UP001280581"/>
    </source>
</evidence>
<evidence type="ECO:0000313" key="2">
    <source>
        <dbReference type="EMBL" id="KAK3216824.1"/>
    </source>
</evidence>
<dbReference type="PANTHER" id="PTHR47332">
    <property type="entry name" value="SET DOMAIN-CONTAINING PROTEIN 5"/>
    <property type="match status" value="1"/>
</dbReference>
<protein>
    <recommendedName>
        <fullName evidence="1">SET domain-containing protein</fullName>
    </recommendedName>
</protein>
<dbReference type="SUPFAM" id="SSF82199">
    <property type="entry name" value="SET domain"/>
    <property type="match status" value="1"/>
</dbReference>
<comment type="caution">
    <text evidence="2">The sequence shown here is derived from an EMBL/GenBank/DDBJ whole genome shotgun (WGS) entry which is preliminary data.</text>
</comment>
<dbReference type="InterPro" id="IPR053185">
    <property type="entry name" value="SET_domain_protein"/>
</dbReference>
<dbReference type="SMART" id="SM00317">
    <property type="entry name" value="SET"/>
    <property type="match status" value="1"/>
</dbReference>
<dbReference type="CDD" id="cd20071">
    <property type="entry name" value="SET_SMYD"/>
    <property type="match status" value="1"/>
</dbReference>
<accession>A0AAN6M8X1</accession>
<dbReference type="InterPro" id="IPR046341">
    <property type="entry name" value="SET_dom_sf"/>
</dbReference>
<name>A0AAN6M8X1_9PLEO</name>
<gene>
    <name evidence="2" type="ORF">GRF29_1g1072861</name>
</gene>
<keyword evidence="3" id="KW-1185">Reference proteome</keyword>
<dbReference type="PANTHER" id="PTHR47332:SF4">
    <property type="entry name" value="SET DOMAIN-CONTAINING PROTEIN 5"/>
    <property type="match status" value="1"/>
</dbReference>
<dbReference type="InterPro" id="IPR001214">
    <property type="entry name" value="SET_dom"/>
</dbReference>
<dbReference type="EMBL" id="WVTA01000001">
    <property type="protein sequence ID" value="KAK3216824.1"/>
    <property type="molecule type" value="Genomic_DNA"/>
</dbReference>
<dbReference type="Pfam" id="PF00856">
    <property type="entry name" value="SET"/>
    <property type="match status" value="1"/>
</dbReference>
<organism evidence="2 3">
    <name type="scientific">Pseudopithomyces chartarum</name>
    <dbReference type="NCBI Taxonomy" id="1892770"/>
    <lineage>
        <taxon>Eukaryota</taxon>
        <taxon>Fungi</taxon>
        <taxon>Dikarya</taxon>
        <taxon>Ascomycota</taxon>
        <taxon>Pezizomycotina</taxon>
        <taxon>Dothideomycetes</taxon>
        <taxon>Pleosporomycetidae</taxon>
        <taxon>Pleosporales</taxon>
        <taxon>Massarineae</taxon>
        <taxon>Didymosphaeriaceae</taxon>
        <taxon>Pseudopithomyces</taxon>
    </lineage>
</organism>
<feature type="domain" description="SET" evidence="1">
    <location>
        <begin position="10"/>
        <end position="159"/>
    </location>
</feature>
<dbReference type="Gene3D" id="2.170.270.10">
    <property type="entry name" value="SET domain"/>
    <property type="match status" value="1"/>
</dbReference>
<dbReference type="PROSITE" id="PS50280">
    <property type="entry name" value="SET"/>
    <property type="match status" value="1"/>
</dbReference>
<dbReference type="Proteomes" id="UP001280581">
    <property type="component" value="Unassembled WGS sequence"/>
</dbReference>
<sequence>MNTQTQNRRPLTEVKPSPGKGLGLFAKVALPRGTRIIAEAALLPDTHGAPRPIVTTFLHLTSSQRNAYLALHSYASPYAVKCYEEWISMPWGDFPPHIRKVLGIFSANHFDEGVFLEASRINHSCVPNMVHCYDGETNMMTVHVMRDVEPGEELTISYCGGCIHAWSERREFLLHYGFECTCEACEEVDGGKKPDVRQAWADSEEQLQLGVEGENWAQVQKHGVSLAGILESEGFFDGSLSFLYHEIARSYFNLNDFKSALVWMQKKVELDRILVGDDHPQYQFLGRVVQCLKTAVETSGPPSDILLGWADLNQE</sequence>
<dbReference type="AlphaFoldDB" id="A0AAN6M8X1"/>